<evidence type="ECO:0000256" key="1">
    <source>
        <dbReference type="SAM" id="Phobius"/>
    </source>
</evidence>
<sequence>MLIIAFVNGLISTIKYCTIKLVVLTYLFVFRMYI</sequence>
<keyword evidence="1" id="KW-1133">Transmembrane helix</keyword>
<accession>A0A0A8ZXC1</accession>
<proteinExistence type="predicted"/>
<evidence type="ECO:0000313" key="2">
    <source>
        <dbReference type="EMBL" id="JAD39437.1"/>
    </source>
</evidence>
<name>A0A0A8ZXC1_ARUDO</name>
<keyword evidence="1" id="KW-0472">Membrane</keyword>
<protein>
    <submittedName>
        <fullName evidence="2">Uncharacterized protein</fullName>
    </submittedName>
</protein>
<reference evidence="2" key="1">
    <citation type="submission" date="2014-09" db="EMBL/GenBank/DDBJ databases">
        <authorList>
            <person name="Magalhaes I.L.F."/>
            <person name="Oliveira U."/>
            <person name="Santos F.R."/>
            <person name="Vidigal T.H.D.A."/>
            <person name="Brescovit A.D."/>
            <person name="Santos A.J."/>
        </authorList>
    </citation>
    <scope>NUCLEOTIDE SEQUENCE</scope>
    <source>
        <tissue evidence="2">Shoot tissue taken approximately 20 cm above the soil surface</tissue>
    </source>
</reference>
<keyword evidence="1" id="KW-0812">Transmembrane</keyword>
<reference evidence="2" key="2">
    <citation type="journal article" date="2015" name="Data Brief">
        <title>Shoot transcriptome of the giant reed, Arundo donax.</title>
        <authorList>
            <person name="Barrero R.A."/>
            <person name="Guerrero F.D."/>
            <person name="Moolhuijzen P."/>
            <person name="Goolsby J.A."/>
            <person name="Tidwell J."/>
            <person name="Bellgard S.E."/>
            <person name="Bellgard M.I."/>
        </authorList>
    </citation>
    <scope>NUCLEOTIDE SEQUENCE</scope>
    <source>
        <tissue evidence="2">Shoot tissue taken approximately 20 cm above the soil surface</tissue>
    </source>
</reference>
<feature type="transmembrane region" description="Helical" evidence="1">
    <location>
        <begin position="6"/>
        <end position="29"/>
    </location>
</feature>
<dbReference type="EMBL" id="GBRH01258458">
    <property type="protein sequence ID" value="JAD39437.1"/>
    <property type="molecule type" value="Transcribed_RNA"/>
</dbReference>
<dbReference type="AlphaFoldDB" id="A0A0A8ZXC1"/>
<organism evidence="2">
    <name type="scientific">Arundo donax</name>
    <name type="common">Giant reed</name>
    <name type="synonym">Donax arundinaceus</name>
    <dbReference type="NCBI Taxonomy" id="35708"/>
    <lineage>
        <taxon>Eukaryota</taxon>
        <taxon>Viridiplantae</taxon>
        <taxon>Streptophyta</taxon>
        <taxon>Embryophyta</taxon>
        <taxon>Tracheophyta</taxon>
        <taxon>Spermatophyta</taxon>
        <taxon>Magnoliopsida</taxon>
        <taxon>Liliopsida</taxon>
        <taxon>Poales</taxon>
        <taxon>Poaceae</taxon>
        <taxon>PACMAD clade</taxon>
        <taxon>Arundinoideae</taxon>
        <taxon>Arundineae</taxon>
        <taxon>Arundo</taxon>
    </lineage>
</organism>